<organism evidence="1 2">
    <name type="scientific">Castellaniella defragrans</name>
    <name type="common">Alcaligenes defragrans</name>
    <dbReference type="NCBI Taxonomy" id="75697"/>
    <lineage>
        <taxon>Bacteria</taxon>
        <taxon>Pseudomonadati</taxon>
        <taxon>Pseudomonadota</taxon>
        <taxon>Betaproteobacteria</taxon>
        <taxon>Burkholderiales</taxon>
        <taxon>Alcaligenaceae</taxon>
        <taxon>Castellaniella</taxon>
    </lineage>
</organism>
<comment type="caution">
    <text evidence="1">The sequence shown here is derived from an EMBL/GenBank/DDBJ whole genome shotgun (WGS) entry which is preliminary data.</text>
</comment>
<dbReference type="InterPro" id="IPR036249">
    <property type="entry name" value="Thioredoxin-like_sf"/>
</dbReference>
<dbReference type="Proteomes" id="UP000541136">
    <property type="component" value="Unassembled WGS sequence"/>
</dbReference>
<sequence length="163" mass="17614">MINGALPPPWDIETWLNVHDAPPTLESLRGSVVVVHAFQMLCPGCVSHGLPQAKAIHESFPPGRVQVIGLHTVFEHHAAMGEVALRAFLHEYRIRFPVGIDRPAPSGNPIPLTMQAWGLQGTPSLVILDARGGVRLHHFGRLDDLRTGAVIGQLLAEADAMAP</sequence>
<dbReference type="EMBL" id="JACHIB010000017">
    <property type="protein sequence ID" value="MBB6084762.1"/>
    <property type="molecule type" value="Genomic_DNA"/>
</dbReference>
<dbReference type="AlphaFoldDB" id="A0A7W9TS80"/>
<evidence type="ECO:0000313" key="2">
    <source>
        <dbReference type="Proteomes" id="UP000541136"/>
    </source>
</evidence>
<name>A0A7W9TS80_CASDE</name>
<dbReference type="InterPro" id="IPR050553">
    <property type="entry name" value="Thioredoxin_ResA/DsbE_sf"/>
</dbReference>
<evidence type="ECO:0008006" key="3">
    <source>
        <dbReference type="Google" id="ProtNLM"/>
    </source>
</evidence>
<dbReference type="PANTHER" id="PTHR42852">
    <property type="entry name" value="THIOL:DISULFIDE INTERCHANGE PROTEIN DSBE"/>
    <property type="match status" value="1"/>
</dbReference>
<evidence type="ECO:0000313" key="1">
    <source>
        <dbReference type="EMBL" id="MBB6084762.1"/>
    </source>
</evidence>
<dbReference type="Gene3D" id="3.40.30.10">
    <property type="entry name" value="Glutaredoxin"/>
    <property type="match status" value="1"/>
</dbReference>
<dbReference type="SUPFAM" id="SSF52833">
    <property type="entry name" value="Thioredoxin-like"/>
    <property type="match status" value="1"/>
</dbReference>
<proteinExistence type="predicted"/>
<dbReference type="PANTHER" id="PTHR42852:SF13">
    <property type="entry name" value="PROTEIN DIPZ"/>
    <property type="match status" value="1"/>
</dbReference>
<accession>A0A7W9TS80</accession>
<reference evidence="1 2" key="1">
    <citation type="submission" date="2020-08" db="EMBL/GenBank/DDBJ databases">
        <title>Genomic Encyclopedia of Type Strains, Phase IV (KMG-IV): sequencing the most valuable type-strain genomes for metagenomic binning, comparative biology and taxonomic classification.</title>
        <authorList>
            <person name="Goeker M."/>
        </authorList>
    </citation>
    <scope>NUCLEOTIDE SEQUENCE [LARGE SCALE GENOMIC DNA]</scope>
    <source>
        <strain evidence="1 2">DSM 12141</strain>
    </source>
</reference>
<dbReference type="RefSeq" id="WP_043682622.1">
    <property type="nucleotide sequence ID" value="NZ_JACHIB010000017.1"/>
</dbReference>
<protein>
    <recommendedName>
        <fullName evidence="3">TlpA family protein disulfide reductase</fullName>
    </recommendedName>
</protein>
<gene>
    <name evidence="1" type="ORF">HNR28_002810</name>
</gene>